<dbReference type="GO" id="GO:0004040">
    <property type="term" value="F:amidase activity"/>
    <property type="evidence" value="ECO:0007669"/>
    <property type="project" value="UniProtKB-EC"/>
</dbReference>
<sequence length="549" mass="59930">MTTTSTPSYLDRAAQKRADQLALIPTEWRLSSVPSIDSHPNALAYIRRILSKRELALTEETDITVLLRKLSSGELTSLELTTAFAKRASLAHQLTTCCTEIFFEEAFATAKQMDEYLAKTGSTLGPLHGLPVSIKDLFSVKGVDTSIGWVGLTNNPSETDKSVAQTLRRLGAILYVKTNLPQSMMMSDSYNHVFGQCVHPLNRRLISGGSSGGEASLLGARGSPLGIGTDLGGSIRIPASLTGIFGLSPSPGRHPYERGNPGQDIVRSVAGPMACDLASIERYMEALPCASPWELDQHTAPVPWRKSLASLRAKRLRIGFLVDDGVVKVQPPIARAVGDVIDALRAAGHEVVEWNASSHAYAYSLWEKAILSDGGEGCRKKIEMTGEPLVEGMLVGTPEHILSTSETHQLNADKYLYESSYLDRWTMSGIDALIMPTTPWVGYKPWTWVKSNAYVGYTSIWNLLGYAALSIPVTTASREKDVPGQEWRDHVPRNAGDKFNKEQYDIDLVEGMPVGVQVVGGRFGEEKCVAVAKAIEQAMRWKDAARSNL</sequence>
<dbReference type="PANTHER" id="PTHR46072">
    <property type="entry name" value="AMIDASE-RELATED-RELATED"/>
    <property type="match status" value="1"/>
</dbReference>
<dbReference type="InterPro" id="IPR023631">
    <property type="entry name" value="Amidase_dom"/>
</dbReference>
<comment type="catalytic activity">
    <reaction evidence="1">
        <text>a monocarboxylic acid amide + H2O = a monocarboxylate + NH4(+)</text>
        <dbReference type="Rhea" id="RHEA:12020"/>
        <dbReference type="ChEBI" id="CHEBI:15377"/>
        <dbReference type="ChEBI" id="CHEBI:28938"/>
        <dbReference type="ChEBI" id="CHEBI:35757"/>
        <dbReference type="ChEBI" id="CHEBI:83628"/>
        <dbReference type="EC" id="3.5.1.4"/>
    </reaction>
</comment>
<dbReference type="RefSeq" id="XP_056501052.1">
    <property type="nucleotide sequence ID" value="XM_056644238.1"/>
</dbReference>
<dbReference type="PANTHER" id="PTHR46072:SF1">
    <property type="entry name" value="AMIDASE"/>
    <property type="match status" value="1"/>
</dbReference>
<evidence type="ECO:0000313" key="7">
    <source>
        <dbReference type="EMBL" id="KAJ5233552.1"/>
    </source>
</evidence>
<dbReference type="OrthoDB" id="6428749at2759"/>
<keyword evidence="8" id="KW-1185">Reference proteome</keyword>
<evidence type="ECO:0000256" key="2">
    <source>
        <dbReference type="ARBA" id="ARBA00009199"/>
    </source>
</evidence>
<proteinExistence type="inferred from homology"/>
<protein>
    <recommendedName>
        <fullName evidence="3">amidase</fullName>
        <ecNumber evidence="3">3.5.1.4</ecNumber>
    </recommendedName>
</protein>
<name>A0A9W9P1D1_PENCI</name>
<organism evidence="7 8">
    <name type="scientific">Penicillium citrinum</name>
    <dbReference type="NCBI Taxonomy" id="5077"/>
    <lineage>
        <taxon>Eukaryota</taxon>
        <taxon>Fungi</taxon>
        <taxon>Dikarya</taxon>
        <taxon>Ascomycota</taxon>
        <taxon>Pezizomycotina</taxon>
        <taxon>Eurotiomycetes</taxon>
        <taxon>Eurotiomycetidae</taxon>
        <taxon>Eurotiales</taxon>
        <taxon>Aspergillaceae</taxon>
        <taxon>Penicillium</taxon>
    </lineage>
</organism>
<evidence type="ECO:0000256" key="4">
    <source>
        <dbReference type="ARBA" id="ARBA00022801"/>
    </source>
</evidence>
<dbReference type="PIRSF" id="PIRSF001221">
    <property type="entry name" value="Amidase_fungi"/>
    <property type="match status" value="1"/>
</dbReference>
<dbReference type="SUPFAM" id="SSF75304">
    <property type="entry name" value="Amidase signature (AS) enzymes"/>
    <property type="match status" value="1"/>
</dbReference>
<comment type="caution">
    <text evidence="7">The sequence shown here is derived from an EMBL/GenBank/DDBJ whole genome shotgun (WGS) entry which is preliminary data.</text>
</comment>
<gene>
    <name evidence="7" type="ORF">N7469_005318</name>
</gene>
<reference evidence="7" key="1">
    <citation type="submission" date="2022-11" db="EMBL/GenBank/DDBJ databases">
        <authorList>
            <person name="Petersen C."/>
        </authorList>
    </citation>
    <scope>NUCLEOTIDE SEQUENCE</scope>
    <source>
        <strain evidence="7">IBT 23319</strain>
    </source>
</reference>
<feature type="domain" description="Amidase" evidence="6">
    <location>
        <begin position="79"/>
        <end position="528"/>
    </location>
</feature>
<comment type="similarity">
    <text evidence="2">Belongs to the amidase family.</text>
</comment>
<dbReference type="AlphaFoldDB" id="A0A9W9P1D1"/>
<keyword evidence="4" id="KW-0378">Hydrolase</keyword>
<accession>A0A9W9P1D1</accession>
<feature type="active site" description="Charge relay system" evidence="5">
    <location>
        <position position="210"/>
    </location>
</feature>
<dbReference type="GeneID" id="81383405"/>
<feature type="active site" description="Charge relay system" evidence="5">
    <location>
        <position position="135"/>
    </location>
</feature>
<dbReference type="InterPro" id="IPR036928">
    <property type="entry name" value="AS_sf"/>
</dbReference>
<reference evidence="7" key="2">
    <citation type="journal article" date="2023" name="IMA Fungus">
        <title>Comparative genomic study of the Penicillium genus elucidates a diverse pangenome and 15 lateral gene transfer events.</title>
        <authorList>
            <person name="Petersen C."/>
            <person name="Sorensen T."/>
            <person name="Nielsen M.R."/>
            <person name="Sondergaard T.E."/>
            <person name="Sorensen J.L."/>
            <person name="Fitzpatrick D.A."/>
            <person name="Frisvad J.C."/>
            <person name="Nielsen K.L."/>
        </authorList>
    </citation>
    <scope>NUCLEOTIDE SEQUENCE</scope>
    <source>
        <strain evidence="7">IBT 23319</strain>
    </source>
</reference>
<feature type="active site" description="Acyl-ester intermediate" evidence="5">
    <location>
        <position position="234"/>
    </location>
</feature>
<dbReference type="Proteomes" id="UP001147733">
    <property type="component" value="Unassembled WGS sequence"/>
</dbReference>
<dbReference type="InterPro" id="IPR020556">
    <property type="entry name" value="Amidase_CS"/>
</dbReference>
<dbReference type="Gene3D" id="3.90.1300.10">
    <property type="entry name" value="Amidase signature (AS) domain"/>
    <property type="match status" value="1"/>
</dbReference>
<evidence type="ECO:0000259" key="6">
    <source>
        <dbReference type="Pfam" id="PF01425"/>
    </source>
</evidence>
<dbReference type="PROSITE" id="PS00571">
    <property type="entry name" value="AMIDASES"/>
    <property type="match status" value="1"/>
</dbReference>
<evidence type="ECO:0000313" key="8">
    <source>
        <dbReference type="Proteomes" id="UP001147733"/>
    </source>
</evidence>
<dbReference type="EC" id="3.5.1.4" evidence="3"/>
<evidence type="ECO:0000256" key="5">
    <source>
        <dbReference type="PIRSR" id="PIRSR001221-1"/>
    </source>
</evidence>
<evidence type="ECO:0000256" key="1">
    <source>
        <dbReference type="ARBA" id="ARBA00001311"/>
    </source>
</evidence>
<evidence type="ECO:0000256" key="3">
    <source>
        <dbReference type="ARBA" id="ARBA00012922"/>
    </source>
</evidence>
<dbReference type="EMBL" id="JAPQKT010000004">
    <property type="protein sequence ID" value="KAJ5233552.1"/>
    <property type="molecule type" value="Genomic_DNA"/>
</dbReference>
<dbReference type="Pfam" id="PF01425">
    <property type="entry name" value="Amidase"/>
    <property type="match status" value="1"/>
</dbReference>